<evidence type="ECO:0000259" key="2">
    <source>
        <dbReference type="SMART" id="SM00575"/>
    </source>
</evidence>
<protein>
    <recommendedName>
        <fullName evidence="2">Zinc finger PMZ-type domain-containing protein</fullName>
    </recommendedName>
</protein>
<reference evidence="3 4" key="1">
    <citation type="journal article" date="2024" name="G3 (Bethesda)">
        <title>Genome assembly of Hibiscus sabdariffa L. provides insights into metabolisms of medicinal natural products.</title>
        <authorList>
            <person name="Kim T."/>
        </authorList>
    </citation>
    <scope>NUCLEOTIDE SEQUENCE [LARGE SCALE GENOMIC DNA]</scope>
    <source>
        <strain evidence="3">TK-2024</strain>
        <tissue evidence="3">Old leaves</tissue>
    </source>
</reference>
<proteinExistence type="predicted"/>
<feature type="domain" description="Zinc finger PMZ-type" evidence="2">
    <location>
        <begin position="64"/>
        <end position="91"/>
    </location>
</feature>
<accession>A0ABR2T2T2</accession>
<dbReference type="PANTHER" id="PTHR31973:SF197">
    <property type="entry name" value="SWIM-TYPE DOMAIN-CONTAINING PROTEIN"/>
    <property type="match status" value="1"/>
</dbReference>
<organism evidence="3 4">
    <name type="scientific">Hibiscus sabdariffa</name>
    <name type="common">roselle</name>
    <dbReference type="NCBI Taxonomy" id="183260"/>
    <lineage>
        <taxon>Eukaryota</taxon>
        <taxon>Viridiplantae</taxon>
        <taxon>Streptophyta</taxon>
        <taxon>Embryophyta</taxon>
        <taxon>Tracheophyta</taxon>
        <taxon>Spermatophyta</taxon>
        <taxon>Magnoliopsida</taxon>
        <taxon>eudicotyledons</taxon>
        <taxon>Gunneridae</taxon>
        <taxon>Pentapetalae</taxon>
        <taxon>rosids</taxon>
        <taxon>malvids</taxon>
        <taxon>Malvales</taxon>
        <taxon>Malvaceae</taxon>
        <taxon>Malvoideae</taxon>
        <taxon>Hibiscus</taxon>
    </lineage>
</organism>
<dbReference type="InterPro" id="IPR006564">
    <property type="entry name" value="Znf_PMZ"/>
</dbReference>
<gene>
    <name evidence="3" type="ORF">V6N11_056091</name>
</gene>
<comment type="caution">
    <text evidence="3">The sequence shown here is derived from an EMBL/GenBank/DDBJ whole genome shotgun (WGS) entry which is preliminary data.</text>
</comment>
<name>A0ABR2T2T2_9ROSI</name>
<feature type="region of interest" description="Disordered" evidence="1">
    <location>
        <begin position="204"/>
        <end position="260"/>
    </location>
</feature>
<evidence type="ECO:0000256" key="1">
    <source>
        <dbReference type="SAM" id="MobiDB-lite"/>
    </source>
</evidence>
<keyword evidence="4" id="KW-1185">Reference proteome</keyword>
<sequence>MVMSRLHVKRTWASKWRTHISPKALEKLEHNMEQSTHCRLVWNGDGGFEVQHGEDQHIVDMKQLKCTWRAWEFSGIPCCHAICAMYQENKRPEDYVSNWYNKEKYLAAYNQVLQPNVASSTTSPPGMVHGPRPVSEILVAQGYNKSTRNGSQYNSECCVNNISSKLIKAQVGIGLYTDLKTGQIWNLGTSTKCVVTRASKRKIGEADPSQFQHHSKGKGLRWKGNTDVSTRQLQEKVETVRKKRGRPPKRQTLGTQSSQT</sequence>
<dbReference type="PANTHER" id="PTHR31973">
    <property type="entry name" value="POLYPROTEIN, PUTATIVE-RELATED"/>
    <property type="match status" value="1"/>
</dbReference>
<dbReference type="Proteomes" id="UP001396334">
    <property type="component" value="Unassembled WGS sequence"/>
</dbReference>
<dbReference type="SMART" id="SM00575">
    <property type="entry name" value="ZnF_PMZ"/>
    <property type="match status" value="1"/>
</dbReference>
<dbReference type="EMBL" id="JBBPBN010000009">
    <property type="protein sequence ID" value="KAK9031803.1"/>
    <property type="molecule type" value="Genomic_DNA"/>
</dbReference>
<evidence type="ECO:0000313" key="4">
    <source>
        <dbReference type="Proteomes" id="UP001396334"/>
    </source>
</evidence>
<evidence type="ECO:0000313" key="3">
    <source>
        <dbReference type="EMBL" id="KAK9031803.1"/>
    </source>
</evidence>